<dbReference type="GO" id="GO:0098542">
    <property type="term" value="P:defense response to other organism"/>
    <property type="evidence" value="ECO:0007669"/>
    <property type="project" value="InterPro"/>
</dbReference>
<evidence type="ECO:0000313" key="4">
    <source>
        <dbReference type="EMBL" id="AGT17050.1"/>
    </source>
</evidence>
<feature type="transmembrane region" description="Helical" evidence="3">
    <location>
        <begin position="6"/>
        <end position="33"/>
    </location>
</feature>
<proteinExistence type="predicted"/>
<sequence length="200" mass="22034">MGRCESLGWGVIIALGVLAAAIILVFSFAFGYLRHVKITVDDASLTRMELVTTPTTALAYNLSLKLVIRNPNWAIAIKHDKPLDAAYSFDGQQFDRAHVADKGDKQRARKTVVYRLDTSSDGRSVSLGNAGEAEFRKQNATGLLEVEVKLTGKFKYTARYHKCKLEATCPLKVQLAPPGSPAVVFQKVECELAKPENKYC</sequence>
<dbReference type="GO" id="GO:0005886">
    <property type="term" value="C:plasma membrane"/>
    <property type="evidence" value="ECO:0007669"/>
    <property type="project" value="TreeGrafter"/>
</dbReference>
<accession>A0A059Q249</accession>
<evidence type="ECO:0000256" key="1">
    <source>
        <dbReference type="ARBA" id="ARBA00004370"/>
    </source>
</evidence>
<reference evidence="4" key="1">
    <citation type="submission" date="2013-05" db="EMBL/GenBank/DDBJ databases">
        <title>Building the sugarcane genome for biotechnology and identifying evolutionary trends.</title>
        <authorList>
            <person name="De Setta N."/>
            <person name="Monteiro-Vitorello C.B."/>
            <person name="Metcalfe C.J."/>
            <person name="Cruz G.M.Q."/>
            <person name="Del Bem L.E."/>
            <person name="Vicentini R."/>
            <person name="Nogueira F.T.S."/>
            <person name="Campos R.A."/>
            <person name="Nunes S.L."/>
            <person name="Turrini P.C.G."/>
            <person name="Vieira A.P."/>
            <person name="Cruz E.A.O."/>
            <person name="Correa T.C.S."/>
            <person name="Hotta C.T."/>
            <person name="de Mello-Varani A."/>
            <person name="Vautrin S."/>
            <person name="Trindade A.S."/>
            <person name="Vilela M.M."/>
            <person name="Horta C.L."/>
            <person name="Sato P.M."/>
            <person name="de Andrade R.F."/>
            <person name="Nishiyama M.Y."/>
            <person name="Cardoso-Silva C.B."/>
            <person name="Scortecci K.C."/>
            <person name="Garcia A.A.F."/>
            <person name="Carneiro M.S."/>
            <person name="Kim C."/>
            <person name="Paterson A.H."/>
            <person name="Berges H."/>
            <person name="D'Hont A."/>
            <person name="de-Souza A.P."/>
            <person name="Souza G.M."/>
            <person name="Vincentz M."/>
            <person name="Kitajima J.P."/>
            <person name="Van Sluys M.-A."/>
        </authorList>
    </citation>
    <scope>NUCLEOTIDE SEQUENCE</scope>
</reference>
<keyword evidence="3" id="KW-0812">Transmembrane</keyword>
<dbReference type="PANTHER" id="PTHR31415">
    <property type="entry name" value="OS05G0367900 PROTEIN"/>
    <property type="match status" value="1"/>
</dbReference>
<dbReference type="InterPro" id="IPR044839">
    <property type="entry name" value="NDR1-like"/>
</dbReference>
<protein>
    <submittedName>
        <fullName evidence="4">Uncharacterized protein</fullName>
    </submittedName>
</protein>
<organism evidence="4">
    <name type="scientific">Saccharum hybrid cultivar R570</name>
    <dbReference type="NCBI Taxonomy" id="131158"/>
    <lineage>
        <taxon>Eukaryota</taxon>
        <taxon>Viridiplantae</taxon>
        <taxon>Streptophyta</taxon>
        <taxon>Embryophyta</taxon>
        <taxon>Tracheophyta</taxon>
        <taxon>Spermatophyta</taxon>
        <taxon>Magnoliopsida</taxon>
        <taxon>Liliopsida</taxon>
        <taxon>Poales</taxon>
        <taxon>Poaceae</taxon>
        <taxon>PACMAD clade</taxon>
        <taxon>Panicoideae</taxon>
        <taxon>Andropogonodae</taxon>
        <taxon>Andropogoneae</taxon>
        <taxon>Saccharinae</taxon>
        <taxon>Saccharum</taxon>
        <taxon>Saccharum officinarum species complex</taxon>
    </lineage>
</organism>
<gene>
    <name evidence="4" type="ORF">SHCRBa_011_L19_R_200</name>
</gene>
<dbReference type="AlphaFoldDB" id="A0A059Q249"/>
<keyword evidence="3" id="KW-1133">Transmembrane helix</keyword>
<evidence type="ECO:0000256" key="2">
    <source>
        <dbReference type="ARBA" id="ARBA00023136"/>
    </source>
</evidence>
<dbReference type="PANTHER" id="PTHR31415:SF80">
    <property type="entry name" value="LATE EMBRYOGENESIS ABUNDANT PROTEIN LEA-2 SUBGROUP DOMAIN-CONTAINING PROTEIN"/>
    <property type="match status" value="1"/>
</dbReference>
<dbReference type="GO" id="GO:0009506">
    <property type="term" value="C:plasmodesma"/>
    <property type="evidence" value="ECO:0007669"/>
    <property type="project" value="TreeGrafter"/>
</dbReference>
<keyword evidence="2 3" id="KW-0472">Membrane</keyword>
<evidence type="ECO:0000256" key="3">
    <source>
        <dbReference type="SAM" id="Phobius"/>
    </source>
</evidence>
<comment type="subcellular location">
    <subcellularLocation>
        <location evidence="1">Membrane</location>
    </subcellularLocation>
</comment>
<dbReference type="EMBL" id="KF184665">
    <property type="protein sequence ID" value="AGT17050.1"/>
    <property type="molecule type" value="Genomic_DNA"/>
</dbReference>
<name>A0A059Q249_9POAL</name>